<dbReference type="OrthoDB" id="7446256at2"/>
<dbReference type="Proteomes" id="UP000245618">
    <property type="component" value="Unassembled WGS sequence"/>
</dbReference>
<evidence type="ECO:0000256" key="1">
    <source>
        <dbReference type="SAM" id="Phobius"/>
    </source>
</evidence>
<accession>A0A2U1JR64</accession>
<dbReference type="Pfam" id="PF12412">
    <property type="entry name" value="DUF3667"/>
    <property type="match status" value="1"/>
</dbReference>
<proteinExistence type="predicted"/>
<feature type="transmembrane region" description="Helical" evidence="1">
    <location>
        <begin position="215"/>
        <end position="236"/>
    </location>
</feature>
<protein>
    <recommendedName>
        <fullName evidence="4">DUF3667 domain-containing protein</fullName>
    </recommendedName>
</protein>
<comment type="caution">
    <text evidence="2">The sequence shown here is derived from an EMBL/GenBank/DDBJ whole genome shotgun (WGS) entry which is preliminary data.</text>
</comment>
<feature type="transmembrane region" description="Helical" evidence="1">
    <location>
        <begin position="124"/>
        <end position="143"/>
    </location>
</feature>
<dbReference type="RefSeq" id="WP_116764270.1">
    <property type="nucleotide sequence ID" value="NZ_QCZH01000020.1"/>
</dbReference>
<organism evidence="2 3">
    <name type="scientific">Flavobacterium laiguense</name>
    <dbReference type="NCBI Taxonomy" id="2169409"/>
    <lineage>
        <taxon>Bacteria</taxon>
        <taxon>Pseudomonadati</taxon>
        <taxon>Bacteroidota</taxon>
        <taxon>Flavobacteriia</taxon>
        <taxon>Flavobacteriales</taxon>
        <taxon>Flavobacteriaceae</taxon>
        <taxon>Flavobacterium</taxon>
    </lineage>
</organism>
<feature type="transmembrane region" description="Helical" evidence="1">
    <location>
        <begin position="150"/>
        <end position="171"/>
    </location>
</feature>
<evidence type="ECO:0000313" key="3">
    <source>
        <dbReference type="Proteomes" id="UP000245618"/>
    </source>
</evidence>
<feature type="transmembrane region" description="Helical" evidence="1">
    <location>
        <begin position="183"/>
        <end position="203"/>
    </location>
</feature>
<sequence>MQLSETIIELEDLELKPKLSEKLKRIDGHYISHEIQHLLHFEKGFLFTIKSLLIRPGKAIREFLFEDREKYIKPVLFLIFTSLIFTFIAHSLFPKITFFNIDGIVSLKGKIRAKEIGKWTDSHIGYAQLFMGICVAFWINFFFKKFKYSIYEILVLVSFVFGEGILILTFLMVPAKLFKSQNLMSIALVIYFIYIIWAIGQFFGEKKIINYIKSILVYCLGNASYTGILILIAYLLKFL</sequence>
<keyword evidence="1" id="KW-0472">Membrane</keyword>
<keyword evidence="1" id="KW-0812">Transmembrane</keyword>
<name>A0A2U1JR64_9FLAO</name>
<evidence type="ECO:0008006" key="4">
    <source>
        <dbReference type="Google" id="ProtNLM"/>
    </source>
</evidence>
<dbReference type="AlphaFoldDB" id="A0A2U1JR64"/>
<dbReference type="InterPro" id="IPR022134">
    <property type="entry name" value="DUF3667"/>
</dbReference>
<keyword evidence="3" id="KW-1185">Reference proteome</keyword>
<evidence type="ECO:0000313" key="2">
    <source>
        <dbReference type="EMBL" id="PWA07680.1"/>
    </source>
</evidence>
<keyword evidence="1" id="KW-1133">Transmembrane helix</keyword>
<dbReference type="EMBL" id="QCZH01000020">
    <property type="protein sequence ID" value="PWA07680.1"/>
    <property type="molecule type" value="Genomic_DNA"/>
</dbReference>
<reference evidence="2 3" key="1">
    <citation type="submission" date="2018-04" db="EMBL/GenBank/DDBJ databases">
        <title>Flavobacterium sp. nov., isolated from glacier ice.</title>
        <authorList>
            <person name="Liu Q."/>
            <person name="Xin Y.-H."/>
        </authorList>
    </citation>
    <scope>NUCLEOTIDE SEQUENCE [LARGE SCALE GENOMIC DNA]</scope>
    <source>
        <strain evidence="2 3">LB2P30</strain>
    </source>
</reference>
<feature type="transmembrane region" description="Helical" evidence="1">
    <location>
        <begin position="75"/>
        <end position="93"/>
    </location>
</feature>
<gene>
    <name evidence="2" type="ORF">DB891_14365</name>
</gene>